<dbReference type="EMBL" id="CP058649">
    <property type="protein sequence ID" value="QUI24330.1"/>
    <property type="molecule type" value="Genomic_DNA"/>
</dbReference>
<name>A0A8J8MMC8_9FIRM</name>
<dbReference type="PANTHER" id="PTHR43649:SF17">
    <property type="entry name" value="ABC TRANSPORTER SOLUTE BINDING PROTEIN-SUGAR TRANSPORT"/>
    <property type="match status" value="1"/>
</dbReference>
<dbReference type="PROSITE" id="PS51257">
    <property type="entry name" value="PROKAR_LIPOPROTEIN"/>
    <property type="match status" value="1"/>
</dbReference>
<evidence type="ECO:0000256" key="1">
    <source>
        <dbReference type="SAM" id="MobiDB-lite"/>
    </source>
</evidence>
<dbReference type="Proteomes" id="UP000683246">
    <property type="component" value="Chromosome"/>
</dbReference>
<feature type="region of interest" description="Disordered" evidence="1">
    <location>
        <begin position="23"/>
        <end position="49"/>
    </location>
</feature>
<dbReference type="RefSeq" id="WP_212695025.1">
    <property type="nucleotide sequence ID" value="NZ_CP058649.1"/>
</dbReference>
<protein>
    <submittedName>
        <fullName evidence="3">Extracellular solute-binding protein</fullName>
    </submittedName>
</protein>
<organism evidence="3 4">
    <name type="scientific">Vallitalea pronyensis</name>
    <dbReference type="NCBI Taxonomy" id="1348613"/>
    <lineage>
        <taxon>Bacteria</taxon>
        <taxon>Bacillati</taxon>
        <taxon>Bacillota</taxon>
        <taxon>Clostridia</taxon>
        <taxon>Lachnospirales</taxon>
        <taxon>Vallitaleaceae</taxon>
        <taxon>Vallitalea</taxon>
    </lineage>
</organism>
<feature type="chain" id="PRO_5038591467" evidence="2">
    <location>
        <begin position="20"/>
        <end position="457"/>
    </location>
</feature>
<dbReference type="PANTHER" id="PTHR43649">
    <property type="entry name" value="ARABINOSE-BINDING PROTEIN-RELATED"/>
    <property type="match status" value="1"/>
</dbReference>
<keyword evidence="4" id="KW-1185">Reference proteome</keyword>
<feature type="signal peptide" evidence="2">
    <location>
        <begin position="1"/>
        <end position="19"/>
    </location>
</feature>
<dbReference type="SUPFAM" id="SSF53850">
    <property type="entry name" value="Periplasmic binding protein-like II"/>
    <property type="match status" value="1"/>
</dbReference>
<evidence type="ECO:0000313" key="4">
    <source>
        <dbReference type="Proteomes" id="UP000683246"/>
    </source>
</evidence>
<dbReference type="KEGG" id="vpy:HZI73_19410"/>
<dbReference type="Pfam" id="PF01547">
    <property type="entry name" value="SBP_bac_1"/>
    <property type="match status" value="1"/>
</dbReference>
<dbReference type="InterPro" id="IPR006059">
    <property type="entry name" value="SBP"/>
</dbReference>
<accession>A0A8J8MMC8</accession>
<keyword evidence="2" id="KW-0732">Signal</keyword>
<sequence length="457" mass="51101">MKKMIAFMLALTVMLGTIAGCSQTQESSPAKDKDNEVSQSENNNKPEKKEPIKMVLNLGGFLSDPSVVAALDEIQTLEEFSHMEFVILEDDADYDTKMPIAVASGEQMDIIGVFNSINRTRYAEAGTIIPMDDLADKMGIDFEEAFGSHAANAKIGDDIFIVPQRRSSWVLYYNKAVFDKAGMDYPDTDVPMTWDEYAALAAKLTMGESSNKTYGALHMLWPIFWYGEAIMALGGGDKFYDPEGLSNIEEPIFAKALERTYKMMHVDKSIPTHADMVVSKTSPQAFMNGQYGMMVSGSWVLNWSMDKETYPRDWKLGIAPMPVDAGTVPKTWGDTRGYGIPVTSTHPEEAMKVAIELARLGAKHAISDPASYKLEESPNLYVKAEEILVEDQITIDLLKKTFANPDTVFAVEKIMGKNNVDYDQVIKEESEKYFVKEQDLETTIKNIKERMDKILVK</sequence>
<proteinExistence type="predicted"/>
<evidence type="ECO:0000313" key="3">
    <source>
        <dbReference type="EMBL" id="QUI24330.1"/>
    </source>
</evidence>
<dbReference type="InterPro" id="IPR050490">
    <property type="entry name" value="Bact_solute-bd_prot1"/>
</dbReference>
<dbReference type="AlphaFoldDB" id="A0A8J8MMC8"/>
<evidence type="ECO:0000256" key="2">
    <source>
        <dbReference type="SAM" id="SignalP"/>
    </source>
</evidence>
<dbReference type="Gene3D" id="3.40.190.10">
    <property type="entry name" value="Periplasmic binding protein-like II"/>
    <property type="match status" value="1"/>
</dbReference>
<gene>
    <name evidence="3" type="ORF">HZI73_19410</name>
</gene>
<reference evidence="3" key="1">
    <citation type="submission" date="2020-07" db="EMBL/GenBank/DDBJ databases">
        <title>Vallitalea pronyensis genome.</title>
        <authorList>
            <person name="Postec A."/>
        </authorList>
    </citation>
    <scope>NUCLEOTIDE SEQUENCE</scope>
    <source>
        <strain evidence="3">FatNI3</strain>
    </source>
</reference>